<organism evidence="1 2">
    <name type="scientific">Oedothorax gibbosus</name>
    <dbReference type="NCBI Taxonomy" id="931172"/>
    <lineage>
        <taxon>Eukaryota</taxon>
        <taxon>Metazoa</taxon>
        <taxon>Ecdysozoa</taxon>
        <taxon>Arthropoda</taxon>
        <taxon>Chelicerata</taxon>
        <taxon>Arachnida</taxon>
        <taxon>Araneae</taxon>
        <taxon>Araneomorphae</taxon>
        <taxon>Entelegynae</taxon>
        <taxon>Araneoidea</taxon>
        <taxon>Linyphiidae</taxon>
        <taxon>Erigoninae</taxon>
        <taxon>Oedothorax</taxon>
    </lineage>
</organism>
<comment type="caution">
    <text evidence="1">The sequence shown here is derived from an EMBL/GenBank/DDBJ whole genome shotgun (WGS) entry which is preliminary data.</text>
</comment>
<reference evidence="1 2" key="1">
    <citation type="journal article" date="2022" name="Nat. Ecol. Evol.">
        <title>A masculinizing supergene underlies an exaggerated male reproductive morph in a spider.</title>
        <authorList>
            <person name="Hendrickx F."/>
            <person name="De Corte Z."/>
            <person name="Sonet G."/>
            <person name="Van Belleghem S.M."/>
            <person name="Kostlbacher S."/>
            <person name="Vangestel C."/>
        </authorList>
    </citation>
    <scope>NUCLEOTIDE SEQUENCE [LARGE SCALE GENOMIC DNA]</scope>
    <source>
        <strain evidence="1">W744_W776</strain>
    </source>
</reference>
<dbReference type="EMBL" id="JAFNEN010005919">
    <property type="protein sequence ID" value="KAG8158376.1"/>
    <property type="molecule type" value="Genomic_DNA"/>
</dbReference>
<evidence type="ECO:0000313" key="1">
    <source>
        <dbReference type="EMBL" id="KAG8158376.1"/>
    </source>
</evidence>
<dbReference type="AlphaFoldDB" id="A0AAV6TEF0"/>
<keyword evidence="2" id="KW-1185">Reference proteome</keyword>
<accession>A0AAV6TEF0</accession>
<name>A0AAV6TEF0_9ARAC</name>
<proteinExistence type="predicted"/>
<evidence type="ECO:0000313" key="2">
    <source>
        <dbReference type="Proteomes" id="UP000827092"/>
    </source>
</evidence>
<gene>
    <name evidence="1" type="ORF">JTE90_016061</name>
</gene>
<dbReference type="Proteomes" id="UP000827092">
    <property type="component" value="Unassembled WGS sequence"/>
</dbReference>
<sequence length="105" mass="11168">MGHICLGSWGSAGGSPFALLVLACFPHALQLPGARVFRPPWGPAPSGEKIISWEYGVFVFRSMGLRVGGDFESPSAGQFLLGLGSSFLPFGLFPRPRCNMRAGDV</sequence>
<feature type="non-terminal residue" evidence="1">
    <location>
        <position position="105"/>
    </location>
</feature>
<protein>
    <recommendedName>
        <fullName evidence="3">Secreted protein</fullName>
    </recommendedName>
</protein>
<evidence type="ECO:0008006" key="3">
    <source>
        <dbReference type="Google" id="ProtNLM"/>
    </source>
</evidence>